<feature type="compositionally biased region" description="Polar residues" evidence="5">
    <location>
        <begin position="1443"/>
        <end position="1470"/>
    </location>
</feature>
<feature type="region of interest" description="Disordered" evidence="5">
    <location>
        <begin position="1"/>
        <end position="26"/>
    </location>
</feature>
<dbReference type="SUPFAM" id="SSF117289">
    <property type="entry name" value="Nucleoporin domain"/>
    <property type="match status" value="1"/>
</dbReference>
<gene>
    <name evidence="7" type="ORF">M430DRAFT_213770</name>
</gene>
<feature type="compositionally biased region" description="Polar residues" evidence="5">
    <location>
        <begin position="1153"/>
        <end position="1164"/>
    </location>
</feature>
<reference evidence="7 8" key="1">
    <citation type="journal article" date="2018" name="New Phytol.">
        <title>Comparative genomics and transcriptomics depict ericoid mycorrhizal fungi as versatile saprotrophs and plant mutualists.</title>
        <authorList>
            <person name="Martino E."/>
            <person name="Morin E."/>
            <person name="Grelet G.A."/>
            <person name="Kuo A."/>
            <person name="Kohler A."/>
            <person name="Daghino S."/>
            <person name="Barry K.W."/>
            <person name="Cichocki N."/>
            <person name="Clum A."/>
            <person name="Dockter R.B."/>
            <person name="Hainaut M."/>
            <person name="Kuo R.C."/>
            <person name="LaButti K."/>
            <person name="Lindahl B.D."/>
            <person name="Lindquist E.A."/>
            <person name="Lipzen A."/>
            <person name="Khouja H.R."/>
            <person name="Magnuson J."/>
            <person name="Murat C."/>
            <person name="Ohm R.A."/>
            <person name="Singer S.W."/>
            <person name="Spatafora J.W."/>
            <person name="Wang M."/>
            <person name="Veneault-Fourrey C."/>
            <person name="Henrissat B."/>
            <person name="Grigoriev I.V."/>
            <person name="Martin F.M."/>
            <person name="Perotto S."/>
        </authorList>
    </citation>
    <scope>NUCLEOTIDE SEQUENCE [LARGE SCALE GENOMIC DNA]</scope>
    <source>
        <strain evidence="7 8">ATCC 22711</strain>
    </source>
</reference>
<dbReference type="GO" id="GO:0008139">
    <property type="term" value="F:nuclear localization sequence binding"/>
    <property type="evidence" value="ECO:0007669"/>
    <property type="project" value="TreeGrafter"/>
</dbReference>
<dbReference type="GO" id="GO:0017056">
    <property type="term" value="F:structural constituent of nuclear pore"/>
    <property type="evidence" value="ECO:0007669"/>
    <property type="project" value="TreeGrafter"/>
</dbReference>
<feature type="compositionally biased region" description="Basic and acidic residues" evidence="5">
    <location>
        <begin position="853"/>
        <end position="871"/>
    </location>
</feature>
<feature type="region of interest" description="Disordered" evidence="5">
    <location>
        <begin position="488"/>
        <end position="523"/>
    </location>
</feature>
<feature type="compositionally biased region" description="Basic and acidic residues" evidence="5">
    <location>
        <begin position="750"/>
        <end position="759"/>
    </location>
</feature>
<dbReference type="OrthoDB" id="248320at2759"/>
<feature type="compositionally biased region" description="Acidic residues" evidence="5">
    <location>
        <begin position="1023"/>
        <end position="1035"/>
    </location>
</feature>
<evidence type="ECO:0000313" key="8">
    <source>
        <dbReference type="Proteomes" id="UP000241818"/>
    </source>
</evidence>
<evidence type="ECO:0000256" key="1">
    <source>
        <dbReference type="ARBA" id="ARBA00004123"/>
    </source>
</evidence>
<dbReference type="InterPro" id="IPR026054">
    <property type="entry name" value="Nucleoporin"/>
</dbReference>
<dbReference type="InParanoid" id="A0A2T3B8I6"/>
<feature type="compositionally biased region" description="Low complexity" evidence="5">
    <location>
        <begin position="760"/>
        <end position="779"/>
    </location>
</feature>
<feature type="compositionally biased region" description="Low complexity" evidence="5">
    <location>
        <begin position="907"/>
        <end position="923"/>
    </location>
</feature>
<keyword evidence="8" id="KW-1185">Reference proteome</keyword>
<feature type="compositionally biased region" description="Acidic residues" evidence="5">
    <location>
        <begin position="996"/>
        <end position="1015"/>
    </location>
</feature>
<feature type="compositionally biased region" description="Basic and acidic residues" evidence="5">
    <location>
        <begin position="1165"/>
        <end position="1176"/>
    </location>
</feature>
<evidence type="ECO:0000313" key="7">
    <source>
        <dbReference type="EMBL" id="PSS23147.1"/>
    </source>
</evidence>
<name>A0A2T3B8I6_AMORE</name>
<sequence>MSFSSFGNPGAAMGGATPGVQSGPDLQDIQTEALGFLALSGESKVQLLPSPWPADNLPPPTSSLMSVASRKGLLAAAGPDAIVVATTESVRKAFEGPGTGDGNFKPFQPQLKLPMPMRISQLAFSADESYLVLAAEVGGGLAVYDVNALLQGSTQSAFELSTNGQALRALIPNPTPEKGELFAVVTVDGNLLIANLKERAFISGPSGQVLKDGVSCLSWSTKGKQLVAGLGNGAAYQMTPEGVGKGDIPKPPGVGDNHHVSSITWLENNVFLLVHTPSNFDSGEAPSSVFHIATRNPPSSFVFQKVSEPVGPFGLNRSPPHHFFLRLRDFPPNLQDLIIVASTASTDIGLFSRSKVPLASDKPAGVFTMTEMSDDSRRAQLPMTGELNDTSPIGLALDLSSKEKVTKPIPSDEMDESPTPLPALMVLNNEGVLASWWIVYSDSIRQGTIYPGLVAAEGVQQQQSSPAPVQAPASAFGGAPKVAFGAPSIQGPTSTGAFGSTSSLGQRQSPWSTSASSTAAPTSAPAFGAPAFGTPSFGTPSFGSTSTPSAAKPAFGTPAFGTTSTPAFGASGFAGPKQSPWASAASTTTGVAFGQTAGLGKPAGVFGSTAPTAGITIPSSGGFASFASKGGFAAAAPPAGGSIFGSKPASNPFGTPNSSFGMDTNTSFGGTPKVPDEKPANPFGGGSGGFVLGSTFKADPTAKDEASEPSTEPKSSFFGGAFGSALGEAAKAPPADNSESNDADMDSTEDTTKPEEPTKPDSTTPASTPAPAKSSFFSSAQPVSSGLFGSASPTPSSATTKPAASAGFSFGTPATEGPKPGGFSFANLNTAEAKPSSPAAQTPTALSPPSPVKVKEEPVSDGENEKLKDNAPEPPLPPESTSKTSHAAGDTSVSSTETKAPSPPASIPKSAPKSVPSAPSPVSNPFLGKPISANLIPPSDVPGGPEDEGDETDVSAKETKTTPKSVLSPPSPVSKPTLGKPISADLIPPSDVPLGPEDEDNDSDFLTEEDDDENDHSEGSREEESEDHSEEEGSGEDVAKDLSPTSEANQTPGLTPQSSFGAYNNRSPESSVFTKIQKPGQPNQPRSLFGEINISAPVLPPPKLQSSPRSPSPIRSAVPGRMLRPDALRSVSAPGVGSHMLGTQRLPGRSAAPAQSTFQLSLEQRNAEEKRRAEAKANKEAAEKKALVDDEDEEMQKFLASEITGTTILDEFVAHTDYIGPPSVDSIPAQVETVYRDINSMIDTLGINARALKSFIKGHTEQYKEGGRNREDLESDESWCLVEIEDLSTIVEDTLTRELENGRVKDVADKLETCNELQKDLIRLRARLEDIKKIHASFSDPEHLAITRAQPLSAEQAAQQHDLRRDFHKFQNLLSEAEEGLTILKAKIVSQATSNGKSSGTGPTVEAVMRTITKMTSMAEKRSGDIDVLEGEMRKLRFDPAASTGSREGSPFATPQKNRASLRNPATSSTYGLFYTPESVKEAPRGFQSSLMSSTNSLSRSSPPRKKLSGYTPDEKAQIKAKLARKKEVTDRLRTALQKAGTNVRLMDDDDEK</sequence>
<feature type="coiled-coil region" evidence="4">
    <location>
        <begin position="1307"/>
        <end position="1334"/>
    </location>
</feature>
<feature type="region of interest" description="Disordered" evidence="5">
    <location>
        <begin position="1485"/>
        <end position="1519"/>
    </location>
</feature>
<feature type="region of interest" description="Disordered" evidence="5">
    <location>
        <begin position="646"/>
        <end position="1176"/>
    </location>
</feature>
<dbReference type="PANTHER" id="PTHR23193">
    <property type="entry name" value="NUCLEAR PORE COMPLEX PROTEIN NUP"/>
    <property type="match status" value="1"/>
</dbReference>
<feature type="compositionally biased region" description="Polar residues" evidence="5">
    <location>
        <begin position="879"/>
        <end position="898"/>
    </location>
</feature>
<feature type="compositionally biased region" description="Low complexity" evidence="5">
    <location>
        <begin position="790"/>
        <end position="806"/>
    </location>
</feature>
<dbReference type="GO" id="GO:0005643">
    <property type="term" value="C:nuclear pore"/>
    <property type="evidence" value="ECO:0007669"/>
    <property type="project" value="TreeGrafter"/>
</dbReference>
<evidence type="ECO:0000256" key="2">
    <source>
        <dbReference type="ARBA" id="ARBA00022448"/>
    </source>
</evidence>
<evidence type="ECO:0000256" key="4">
    <source>
        <dbReference type="SAM" id="Coils"/>
    </source>
</evidence>
<feature type="compositionally biased region" description="Low complexity" evidence="5">
    <location>
        <begin position="1489"/>
        <end position="1502"/>
    </location>
</feature>
<dbReference type="GeneID" id="36572588"/>
<accession>A0A2T3B8I6</accession>
<dbReference type="GO" id="GO:0006405">
    <property type="term" value="P:RNA export from nucleus"/>
    <property type="evidence" value="ECO:0007669"/>
    <property type="project" value="TreeGrafter"/>
</dbReference>
<feature type="region of interest" description="Disordered" evidence="5">
    <location>
        <begin position="1438"/>
        <end position="1470"/>
    </location>
</feature>
<feature type="compositionally biased region" description="Polar residues" evidence="5">
    <location>
        <begin position="1043"/>
        <end position="1086"/>
    </location>
</feature>
<feature type="domain" description="Nucleoporin Nup159/Nup146 N-terminal" evidence="6">
    <location>
        <begin position="58"/>
        <end position="433"/>
    </location>
</feature>
<keyword evidence="4" id="KW-0175">Coiled coil</keyword>
<protein>
    <recommendedName>
        <fullName evidence="6">Nucleoporin Nup159/Nup146 N-terminal domain-containing protein</fullName>
    </recommendedName>
</protein>
<feature type="compositionally biased region" description="Low complexity" evidence="5">
    <location>
        <begin position="962"/>
        <end position="978"/>
    </location>
</feature>
<organism evidence="7 8">
    <name type="scientific">Amorphotheca resinae ATCC 22711</name>
    <dbReference type="NCBI Taxonomy" id="857342"/>
    <lineage>
        <taxon>Eukaryota</taxon>
        <taxon>Fungi</taxon>
        <taxon>Dikarya</taxon>
        <taxon>Ascomycota</taxon>
        <taxon>Pezizomycotina</taxon>
        <taxon>Leotiomycetes</taxon>
        <taxon>Helotiales</taxon>
        <taxon>Amorphothecaceae</taxon>
        <taxon>Amorphotheca</taxon>
    </lineage>
</organism>
<evidence type="ECO:0000256" key="3">
    <source>
        <dbReference type="ARBA" id="ARBA00023242"/>
    </source>
</evidence>
<dbReference type="PANTHER" id="PTHR23193:SF23">
    <property type="entry name" value="NUCLEAR PORE COMPLEX PROTEIN NUP153"/>
    <property type="match status" value="1"/>
</dbReference>
<dbReference type="InterPro" id="IPR015943">
    <property type="entry name" value="WD40/YVTN_repeat-like_dom_sf"/>
</dbReference>
<feature type="compositionally biased region" description="Acidic residues" evidence="5">
    <location>
        <begin position="739"/>
        <end position="749"/>
    </location>
</feature>
<dbReference type="FunFam" id="2.130.10.10:FF:000645">
    <property type="entry name" value="Putative nuclear pore complex subunit Nup159"/>
    <property type="match status" value="1"/>
</dbReference>
<feature type="compositionally biased region" description="Low complexity" evidence="5">
    <location>
        <begin position="715"/>
        <end position="730"/>
    </location>
</feature>
<comment type="subcellular location">
    <subcellularLocation>
        <location evidence="1">Nucleus</location>
    </subcellularLocation>
</comment>
<dbReference type="GO" id="GO:0006606">
    <property type="term" value="P:protein import into nucleus"/>
    <property type="evidence" value="ECO:0007669"/>
    <property type="project" value="TreeGrafter"/>
</dbReference>
<feature type="compositionally biased region" description="Polar residues" evidence="5">
    <location>
        <begin position="648"/>
        <end position="669"/>
    </location>
</feature>
<evidence type="ECO:0000256" key="5">
    <source>
        <dbReference type="SAM" id="MobiDB-lite"/>
    </source>
</evidence>
<dbReference type="Gene3D" id="2.130.10.10">
    <property type="entry name" value="YVTN repeat-like/Quinoprotein amine dehydrogenase"/>
    <property type="match status" value="1"/>
</dbReference>
<dbReference type="RefSeq" id="XP_024723193.1">
    <property type="nucleotide sequence ID" value="XM_024864507.1"/>
</dbReference>
<feature type="compositionally biased region" description="Polar residues" evidence="5">
    <location>
        <begin position="490"/>
        <end position="511"/>
    </location>
</feature>
<dbReference type="EMBL" id="KZ679008">
    <property type="protein sequence ID" value="PSS23147.1"/>
    <property type="molecule type" value="Genomic_DNA"/>
</dbReference>
<dbReference type="STRING" id="857342.A0A2T3B8I6"/>
<feature type="compositionally biased region" description="Low complexity" evidence="5">
    <location>
        <begin position="512"/>
        <end position="523"/>
    </location>
</feature>
<proteinExistence type="predicted"/>
<feature type="compositionally biased region" description="Low complexity" evidence="5">
    <location>
        <begin position="1106"/>
        <end position="1116"/>
    </location>
</feature>
<dbReference type="InterPro" id="IPR039462">
    <property type="entry name" value="Nup159/Nup146_N"/>
</dbReference>
<evidence type="ECO:0000259" key="6">
    <source>
        <dbReference type="Pfam" id="PF16755"/>
    </source>
</evidence>
<dbReference type="Pfam" id="PF16755">
    <property type="entry name" value="Beta-prop_NUP159_NUP214"/>
    <property type="match status" value="1"/>
</dbReference>
<keyword evidence="2" id="KW-0813">Transport</keyword>
<keyword evidence="3" id="KW-0539">Nucleus</keyword>
<dbReference type="Proteomes" id="UP000241818">
    <property type="component" value="Unassembled WGS sequence"/>
</dbReference>